<sequence length="109" mass="12345">MGGTGWPGLKVSFSEDASDDLSELGIWIAERAGRATAEVYLARLRASCLKLSDFPRHGTPRNDIEWGLRTITFERRILIVYRVEKERVLILRLIRTARDIAAQFANDQG</sequence>
<dbReference type="Proteomes" id="UP000441389">
    <property type="component" value="Unassembled WGS sequence"/>
</dbReference>
<keyword evidence="3" id="KW-1185">Reference proteome</keyword>
<dbReference type="InterPro" id="IPR035093">
    <property type="entry name" value="RelE/ParE_toxin_dom_sf"/>
</dbReference>
<organism evidence="2 3">
    <name type="scientific">Sphingomonas horti</name>
    <dbReference type="NCBI Taxonomy" id="2682842"/>
    <lineage>
        <taxon>Bacteria</taxon>
        <taxon>Pseudomonadati</taxon>
        <taxon>Pseudomonadota</taxon>
        <taxon>Alphaproteobacteria</taxon>
        <taxon>Sphingomonadales</taxon>
        <taxon>Sphingomonadaceae</taxon>
        <taxon>Sphingomonas</taxon>
    </lineage>
</organism>
<dbReference type="AlphaFoldDB" id="A0A6I4IYE1"/>
<dbReference type="EMBL" id="WQMS01000006">
    <property type="protein sequence ID" value="MVO77165.1"/>
    <property type="molecule type" value="Genomic_DNA"/>
</dbReference>
<dbReference type="Pfam" id="PF05016">
    <property type="entry name" value="ParE_toxin"/>
    <property type="match status" value="1"/>
</dbReference>
<proteinExistence type="predicted"/>
<comment type="caution">
    <text evidence="2">The sequence shown here is derived from an EMBL/GenBank/DDBJ whole genome shotgun (WGS) entry which is preliminary data.</text>
</comment>
<dbReference type="Gene3D" id="3.30.2310.20">
    <property type="entry name" value="RelE-like"/>
    <property type="match status" value="1"/>
</dbReference>
<accession>A0A6I4IYE1</accession>
<reference evidence="2 3" key="1">
    <citation type="submission" date="2019-12" db="EMBL/GenBank/DDBJ databases">
        <authorList>
            <person name="Huq M.A."/>
        </authorList>
    </citation>
    <scope>NUCLEOTIDE SEQUENCE [LARGE SCALE GENOMIC DNA]</scope>
    <source>
        <strain evidence="2 3">MAH-20</strain>
    </source>
</reference>
<protein>
    <submittedName>
        <fullName evidence="2">Type II toxin-antitoxin system RelE/ParE family toxin</fullName>
    </submittedName>
</protein>
<evidence type="ECO:0000313" key="3">
    <source>
        <dbReference type="Proteomes" id="UP000441389"/>
    </source>
</evidence>
<dbReference type="InterPro" id="IPR007712">
    <property type="entry name" value="RelE/ParE_toxin"/>
</dbReference>
<name>A0A6I4IYE1_9SPHN</name>
<evidence type="ECO:0000313" key="2">
    <source>
        <dbReference type="EMBL" id="MVO77165.1"/>
    </source>
</evidence>
<evidence type="ECO:0000256" key="1">
    <source>
        <dbReference type="ARBA" id="ARBA00022649"/>
    </source>
</evidence>
<gene>
    <name evidence="2" type="ORF">GON01_04325</name>
</gene>
<keyword evidence="1" id="KW-1277">Toxin-antitoxin system</keyword>